<evidence type="ECO:0000313" key="2">
    <source>
        <dbReference type="Proteomes" id="UP000621447"/>
    </source>
</evidence>
<reference evidence="1 2" key="1">
    <citation type="submission" date="2020-06" db="EMBL/GenBank/DDBJ databases">
        <title>Sphingomonas hominis sp. nov., a member of the Sphingomonas, isolated from the hair of a 22-year-old girl.</title>
        <authorList>
            <person name="Zhang D.-F."/>
            <person name="Cui X.-W."/>
        </authorList>
    </citation>
    <scope>NUCLEOTIDE SEQUENCE [LARGE SCALE GENOMIC DNA]</scope>
    <source>
        <strain evidence="1 2">HHU CXW</strain>
    </source>
</reference>
<name>A0ABX2JQA0_9SPHN</name>
<proteinExistence type="predicted"/>
<protein>
    <submittedName>
        <fullName evidence="1">Uncharacterized protein</fullName>
    </submittedName>
</protein>
<accession>A0ABX2JQA0</accession>
<evidence type="ECO:0000313" key="1">
    <source>
        <dbReference type="EMBL" id="NTS66629.1"/>
    </source>
</evidence>
<keyword evidence="2" id="KW-1185">Reference proteome</keyword>
<sequence>MLLVSMNDAFEAGRRIGTVPHGSAIDCPIGHEQIILRLSWMDGFSKGRSDPLRDRGWIDLPLWN</sequence>
<comment type="caution">
    <text evidence="1">The sequence shown here is derived from an EMBL/GenBank/DDBJ whole genome shotgun (WGS) entry which is preliminary data.</text>
</comment>
<dbReference type="Proteomes" id="UP000621447">
    <property type="component" value="Unassembled WGS sequence"/>
</dbReference>
<dbReference type="RefSeq" id="WP_143058629.1">
    <property type="nucleotide sequence ID" value="NZ_JABULH010000011.1"/>
</dbReference>
<gene>
    <name evidence="1" type="ORF">HRV97_15885</name>
</gene>
<organism evidence="1 2">
    <name type="scientific">Sphingomonas hominis</name>
    <dbReference type="NCBI Taxonomy" id="2741495"/>
    <lineage>
        <taxon>Bacteria</taxon>
        <taxon>Pseudomonadati</taxon>
        <taxon>Pseudomonadota</taxon>
        <taxon>Alphaproteobacteria</taxon>
        <taxon>Sphingomonadales</taxon>
        <taxon>Sphingomonadaceae</taxon>
        <taxon>Sphingomonas</taxon>
    </lineage>
</organism>
<dbReference type="EMBL" id="JABULH010000011">
    <property type="protein sequence ID" value="NTS66629.1"/>
    <property type="molecule type" value="Genomic_DNA"/>
</dbReference>